<dbReference type="Proteomes" id="UP001642409">
    <property type="component" value="Unassembled WGS sequence"/>
</dbReference>
<dbReference type="EMBL" id="CAXDID020000289">
    <property type="protein sequence ID" value="CAL6071161.1"/>
    <property type="molecule type" value="Genomic_DNA"/>
</dbReference>
<dbReference type="PROSITE" id="PS50011">
    <property type="entry name" value="PROTEIN_KINASE_DOM"/>
    <property type="match status" value="1"/>
</dbReference>
<dbReference type="InterPro" id="IPR011009">
    <property type="entry name" value="Kinase-like_dom_sf"/>
</dbReference>
<dbReference type="SMART" id="SM00220">
    <property type="entry name" value="S_TKc"/>
    <property type="match status" value="1"/>
</dbReference>
<sequence>MKFPHIHKLAELPSSCEVKHSHYIYYIDKYKIIKQIYDTQDTKYYMLHRHGHNFAGYFTLDQKSAQNRIKMHALCNDIHNIVKVLYHQSDVSIQSSHPEIGLNGTYTFILYEYCPYSSISRKTFSDNQQLTHYQIGKILNIFHKILLVINQMHQRNIYHLDLKPENILCNGRKIQIIDLGSAQIGQENVNIEPLSTKQDTLCYISEKTSLFSAVKHDSFIVIGQKYDTYSLGCTLYNILTDNYLMRGLVYKSETYDSLVSQFGLLITDLILGMTNQDKHLRLSLNEVLDHPVFKIVLQVSLFKRNARRQFLSGFMHQIKEFIKSAEHISFIKEKFQQIRQSTEIAMVTEFHIDRRAKINHKLGLVKSQSLQNVIMKPNKLPDDQSLFLNLNKLDFSRNVQIDPEVMCSFADFLEELNLNSSQKEAISQMYSIIRRSKHYGCVQIQKVKTISFLHFFDHSQEYSDSDSESSQSLSHSTSMIFQLGQSELSSFEDVFQIQTGEVNFE</sequence>
<dbReference type="SUPFAM" id="SSF56112">
    <property type="entry name" value="Protein kinase-like (PK-like)"/>
    <property type="match status" value="1"/>
</dbReference>
<keyword evidence="3" id="KW-0547">Nucleotide-binding</keyword>
<evidence type="ECO:0000256" key="2">
    <source>
        <dbReference type="ARBA" id="ARBA00022679"/>
    </source>
</evidence>
<proteinExistence type="predicted"/>
<reference evidence="8 9" key="2">
    <citation type="submission" date="2024-07" db="EMBL/GenBank/DDBJ databases">
        <authorList>
            <person name="Akdeniz Z."/>
        </authorList>
    </citation>
    <scope>NUCLEOTIDE SEQUENCE [LARGE SCALE GENOMIC DNA]</scope>
</reference>
<evidence type="ECO:0000313" key="9">
    <source>
        <dbReference type="Proteomes" id="UP001642409"/>
    </source>
</evidence>
<organism evidence="7">
    <name type="scientific">Hexamita inflata</name>
    <dbReference type="NCBI Taxonomy" id="28002"/>
    <lineage>
        <taxon>Eukaryota</taxon>
        <taxon>Metamonada</taxon>
        <taxon>Diplomonadida</taxon>
        <taxon>Hexamitidae</taxon>
        <taxon>Hexamitinae</taxon>
        <taxon>Hexamita</taxon>
    </lineage>
</organism>
<reference evidence="7" key="1">
    <citation type="submission" date="2023-06" db="EMBL/GenBank/DDBJ databases">
        <authorList>
            <person name="Kurt Z."/>
        </authorList>
    </citation>
    <scope>NUCLEOTIDE SEQUENCE</scope>
</reference>
<gene>
    <name evidence="7" type="ORF">HINF_LOCUS1172</name>
    <name evidence="8" type="ORF">HINF_LOCUS55012</name>
</gene>
<evidence type="ECO:0000256" key="3">
    <source>
        <dbReference type="ARBA" id="ARBA00022741"/>
    </source>
</evidence>
<evidence type="ECO:0000259" key="6">
    <source>
        <dbReference type="PROSITE" id="PS50011"/>
    </source>
</evidence>
<dbReference type="InterPro" id="IPR000719">
    <property type="entry name" value="Prot_kinase_dom"/>
</dbReference>
<evidence type="ECO:0000256" key="1">
    <source>
        <dbReference type="ARBA" id="ARBA00012513"/>
    </source>
</evidence>
<dbReference type="InterPro" id="IPR008271">
    <property type="entry name" value="Ser/Thr_kinase_AS"/>
</dbReference>
<evidence type="ECO:0000256" key="4">
    <source>
        <dbReference type="ARBA" id="ARBA00022777"/>
    </source>
</evidence>
<dbReference type="InterPro" id="IPR050660">
    <property type="entry name" value="NEK_Ser/Thr_kinase"/>
</dbReference>
<evidence type="ECO:0000256" key="5">
    <source>
        <dbReference type="ARBA" id="ARBA00022840"/>
    </source>
</evidence>
<protein>
    <recommendedName>
        <fullName evidence="1">non-specific serine/threonine protein kinase</fullName>
        <ecNumber evidence="1">2.7.11.1</ecNumber>
    </recommendedName>
</protein>
<name>A0AA86TDS7_9EUKA</name>
<feature type="domain" description="Protein kinase" evidence="6">
    <location>
        <begin position="1"/>
        <end position="293"/>
    </location>
</feature>
<keyword evidence="2" id="KW-0808">Transferase</keyword>
<dbReference type="PANTHER" id="PTHR43671:SF13">
    <property type="entry name" value="SERINE_THREONINE-PROTEIN KINASE NEK2"/>
    <property type="match status" value="1"/>
</dbReference>
<keyword evidence="4 8" id="KW-0418">Kinase</keyword>
<keyword evidence="5" id="KW-0067">ATP-binding</keyword>
<dbReference type="AlphaFoldDB" id="A0AA86TDS7"/>
<dbReference type="GO" id="GO:0004674">
    <property type="term" value="F:protein serine/threonine kinase activity"/>
    <property type="evidence" value="ECO:0007669"/>
    <property type="project" value="UniProtKB-EC"/>
</dbReference>
<dbReference type="PANTHER" id="PTHR43671">
    <property type="entry name" value="SERINE/THREONINE-PROTEIN KINASE NEK"/>
    <property type="match status" value="1"/>
</dbReference>
<dbReference type="Gene3D" id="1.10.510.10">
    <property type="entry name" value="Transferase(Phosphotransferase) domain 1"/>
    <property type="match status" value="1"/>
</dbReference>
<evidence type="ECO:0000313" key="7">
    <source>
        <dbReference type="EMBL" id="CAI9913527.1"/>
    </source>
</evidence>
<dbReference type="PROSITE" id="PS00108">
    <property type="entry name" value="PROTEIN_KINASE_ST"/>
    <property type="match status" value="1"/>
</dbReference>
<dbReference type="Pfam" id="PF00069">
    <property type="entry name" value="Pkinase"/>
    <property type="match status" value="1"/>
</dbReference>
<evidence type="ECO:0000313" key="8">
    <source>
        <dbReference type="EMBL" id="CAL6071161.1"/>
    </source>
</evidence>
<dbReference type="EMBL" id="CATOUU010000026">
    <property type="protein sequence ID" value="CAI9913527.1"/>
    <property type="molecule type" value="Genomic_DNA"/>
</dbReference>
<accession>A0AA86TDS7</accession>
<keyword evidence="9" id="KW-1185">Reference proteome</keyword>
<comment type="caution">
    <text evidence="7">The sequence shown here is derived from an EMBL/GenBank/DDBJ whole genome shotgun (WGS) entry which is preliminary data.</text>
</comment>
<dbReference type="EC" id="2.7.11.1" evidence="1"/>
<dbReference type="GO" id="GO:0005524">
    <property type="term" value="F:ATP binding"/>
    <property type="evidence" value="ECO:0007669"/>
    <property type="project" value="UniProtKB-KW"/>
</dbReference>